<dbReference type="Proteomes" id="UP001227268">
    <property type="component" value="Unassembled WGS sequence"/>
</dbReference>
<dbReference type="EMBL" id="JASBWT010000034">
    <property type="protein sequence ID" value="KAJ9092905.1"/>
    <property type="molecule type" value="Genomic_DNA"/>
</dbReference>
<evidence type="ECO:0000313" key="1">
    <source>
        <dbReference type="EMBL" id="KAJ9092905.1"/>
    </source>
</evidence>
<sequence>MADAAVSMFWSLIPSKASAPWYSVFHETIFSSYNPLRFRESHQTSTALGVRSLAGSCTNDSAQPDVLPRYNIFNVNIPASGHSRTAIVTIFDAATRHSPLISNVATVDNYQAVGSQVSAAIGVTEQLPNEVASSNAQHANSMAVAASAKQLLIQLPNKLEAAINHQHQVIEYIVMKVAHQDAETNFLGSERENSVNATLERENQDLKLEITELRAKKDEGVLQAIKAKEHATQKDMEYLRAHILDACSQQHMVAMKALQQRLAAAASENTELNKIVAERKRIIAALESRARQQSLKVDNLRTERHESSDNSTERVYQHVRFYHGEMVSFIHRLTLHIWNDDDVRDLLYEMVQTANFARSWLDEVDGKRKLVHETTFWGGHHIEYRKDDVTSPTSSHADVDECAERSYKSMSAEEVEYALCGSLPVSPEIDVAIALPPVSSLAVLSSDSRTAIEPDEAERLAMSASITHIESQLGSDKGFFESDVLAGGLKETWAMEESPESHIWDPSQRDWVAANRLGENGDIEQQVDALTPSPTCYHLCDPRKKDLFAHMRDLAYEEGEIF</sequence>
<evidence type="ECO:0000313" key="2">
    <source>
        <dbReference type="Proteomes" id="UP001227268"/>
    </source>
</evidence>
<gene>
    <name evidence="1" type="ORF">QFC21_006617</name>
</gene>
<keyword evidence="2" id="KW-1185">Reference proteome</keyword>
<organism evidence="1 2">
    <name type="scientific">Naganishia friedmannii</name>
    <dbReference type="NCBI Taxonomy" id="89922"/>
    <lineage>
        <taxon>Eukaryota</taxon>
        <taxon>Fungi</taxon>
        <taxon>Dikarya</taxon>
        <taxon>Basidiomycota</taxon>
        <taxon>Agaricomycotina</taxon>
        <taxon>Tremellomycetes</taxon>
        <taxon>Filobasidiales</taxon>
        <taxon>Filobasidiaceae</taxon>
        <taxon>Naganishia</taxon>
    </lineage>
</organism>
<comment type="caution">
    <text evidence="1">The sequence shown here is derived from an EMBL/GenBank/DDBJ whole genome shotgun (WGS) entry which is preliminary data.</text>
</comment>
<proteinExistence type="predicted"/>
<name>A0ACC2V0P7_9TREE</name>
<accession>A0ACC2V0P7</accession>
<reference evidence="1" key="1">
    <citation type="submission" date="2023-04" db="EMBL/GenBank/DDBJ databases">
        <title>Draft Genome sequencing of Naganishia species isolated from polar environments using Oxford Nanopore Technology.</title>
        <authorList>
            <person name="Leo P."/>
            <person name="Venkateswaran K."/>
        </authorList>
    </citation>
    <scope>NUCLEOTIDE SEQUENCE</scope>
    <source>
        <strain evidence="1">MNA-CCFEE 5423</strain>
    </source>
</reference>
<protein>
    <submittedName>
        <fullName evidence="1">Uncharacterized protein</fullName>
    </submittedName>
</protein>